<feature type="region of interest" description="Disordered" evidence="1">
    <location>
        <begin position="1"/>
        <end position="51"/>
    </location>
</feature>
<evidence type="ECO:0000313" key="3">
    <source>
        <dbReference type="Proteomes" id="UP001057455"/>
    </source>
</evidence>
<dbReference type="InterPro" id="IPR012340">
    <property type="entry name" value="NA-bd_OB-fold"/>
</dbReference>
<comment type="caution">
    <text evidence="2">The sequence shown here is derived from an EMBL/GenBank/DDBJ whole genome shotgun (WGS) entry which is preliminary data.</text>
</comment>
<accession>A0A9W5TDT8</accession>
<gene>
    <name evidence="2" type="ORF">BaOVIS_013530</name>
</gene>
<organism evidence="2 3">
    <name type="scientific">Babesia ovis</name>
    <dbReference type="NCBI Taxonomy" id="5869"/>
    <lineage>
        <taxon>Eukaryota</taxon>
        <taxon>Sar</taxon>
        <taxon>Alveolata</taxon>
        <taxon>Apicomplexa</taxon>
        <taxon>Aconoidasida</taxon>
        <taxon>Piroplasmida</taxon>
        <taxon>Babesiidae</taxon>
        <taxon>Babesia</taxon>
    </lineage>
</organism>
<keyword evidence="3" id="KW-1185">Reference proteome</keyword>
<dbReference type="EMBL" id="BLIY01000008">
    <property type="protein sequence ID" value="GFE53949.1"/>
    <property type="molecule type" value="Genomic_DNA"/>
</dbReference>
<protein>
    <submittedName>
        <fullName evidence="2">Replication factor subunit RPA32, putative</fullName>
    </submittedName>
</protein>
<dbReference type="Proteomes" id="UP001057455">
    <property type="component" value="Unassembled WGS sequence"/>
</dbReference>
<name>A0A9W5TDT8_BABOV</name>
<dbReference type="SUPFAM" id="SSF50249">
    <property type="entry name" value="Nucleic acid-binding proteins"/>
    <property type="match status" value="1"/>
</dbReference>
<dbReference type="AlphaFoldDB" id="A0A9W5TDT8"/>
<sequence length="309" mass="34014">MDSFGFGVLGGIFTSGSTKDEESDTRPKTSPRSQPVPDYTPPEISGFQPASTLKSVNKPSGISESLLPIKISQVLRNVGDGSQKFALYNNPVGAICLLGEARNFEKLTSTIQFNLVDETGEIPVHYNDEYFESQQGDRVQVVGTVVLLNSENFYVEAQHVMLLNGDKYNYEEMLAHHNVSVAYAAYNMDLASKLSLQNKHDGKLTDLPGQAQNTTIIADLEKIDLGTFYENIADPLELLVLKFLKSRPESLARRSELIACLSVQYVGTFIESLPHKLFTSTESAIEAAINRLAEESEIACTKDLVCLPI</sequence>
<feature type="compositionally biased region" description="Basic and acidic residues" evidence="1">
    <location>
        <begin position="18"/>
        <end position="27"/>
    </location>
</feature>
<reference evidence="2" key="1">
    <citation type="submission" date="2019-12" db="EMBL/GenBank/DDBJ databases">
        <title>Genome sequence of Babesia ovis.</title>
        <authorList>
            <person name="Yamagishi J."/>
            <person name="Sevinc F."/>
            <person name="Xuan X."/>
        </authorList>
    </citation>
    <scope>NUCLEOTIDE SEQUENCE</scope>
    <source>
        <strain evidence="2">Selcuk</strain>
    </source>
</reference>
<dbReference type="Gene3D" id="2.40.50.140">
    <property type="entry name" value="Nucleic acid-binding proteins"/>
    <property type="match status" value="1"/>
</dbReference>
<evidence type="ECO:0000313" key="2">
    <source>
        <dbReference type="EMBL" id="GFE53949.1"/>
    </source>
</evidence>
<evidence type="ECO:0000256" key="1">
    <source>
        <dbReference type="SAM" id="MobiDB-lite"/>
    </source>
</evidence>
<proteinExistence type="predicted"/>
<dbReference type="OrthoDB" id="25571at2759"/>